<feature type="coiled-coil region" evidence="1">
    <location>
        <begin position="260"/>
        <end position="383"/>
    </location>
</feature>
<dbReference type="InterPro" id="IPR027417">
    <property type="entry name" value="P-loop_NTPase"/>
</dbReference>
<feature type="coiled-coil region" evidence="1">
    <location>
        <begin position="495"/>
        <end position="522"/>
    </location>
</feature>
<evidence type="ECO:0000256" key="1">
    <source>
        <dbReference type="SAM" id="Coils"/>
    </source>
</evidence>
<feature type="coiled-coil region" evidence="1">
    <location>
        <begin position="629"/>
        <end position="673"/>
    </location>
</feature>
<evidence type="ECO:0000256" key="2">
    <source>
        <dbReference type="SAM" id="Phobius"/>
    </source>
</evidence>
<sequence>MLLKELNLLGFGKFQNESFTFNKGINIIYGENEVGKSTLHSFIDGMFYGFLRPNVKSTLYLEEHEKYNPWNGNKYAGIIRFEHNGKSYRIERNFTKGQEKTKVIDEVTGKDITKNIDVGKGRVLQPGIHFFGFNTRVFSNTIFIKQLGVKTDEKLAKEVTEKLINITTALDDNIYVDKVIDELKEQIAEIGTDKAYTKPYALNLKHIEELQKRRKDIILEKDNYESYIEEEIRVKNMLGMDMEKLSSLKEKLNKIEVLEKAKIVEEVEILSDEIKNIEKKIETLKTYVNFSIDEYNEIINLNNSIEFLESNIFDNREEIDEIEKKIKDNHREKNENNDNEIIEMNNDYNVFEEIEEEKNKILYNQENNQIEFLKRDYIDYKDKLYKNKLNKIGIGVLLLVFLFGGIIFKQYFLCIIDIPLIILFVYLSNKSKKIKSSMEILKSQIDKYYIREKEKQNRIEEIKILQRKLLEKYKIENKMEFKKLLQEIQMESYRNKEIAELYKELNNKKDFLMKKISGEKLKKENDTNKLKEILYKNNVDNVEAFREGLDKKTLYEKYINELETKKELLFKLVGENSIEDFKSQLKGITLALDRELLKVDKNQLRYEIERTGESISDFKIALKGIEENLKILGKNMDKLVEIEEELEKREKYKDKMEFKIKSLELAINTIEELSTNIHYEFAPSINKGISTIVERITGGKYNKVKVSEDLNISIENPITREIIGIDSLSGGTIDQLYFSLRFGIVNSMIGDNYPLILDDCFVQYDDKRLKNIMKFLYEISHERQIILFTCQNRENIILDEVGVDFNLINLS</sequence>
<feature type="transmembrane region" description="Helical" evidence="2">
    <location>
        <begin position="394"/>
        <end position="427"/>
    </location>
</feature>
<dbReference type="RefSeq" id="WP_154439216.1">
    <property type="nucleotide sequence ID" value="NZ_VUNQ01000007.1"/>
</dbReference>
<keyword evidence="5" id="KW-1185">Reference proteome</keyword>
<name>A0A6N7XX18_9FIRM</name>
<dbReference type="SUPFAM" id="SSF52540">
    <property type="entry name" value="P-loop containing nucleoside triphosphate hydrolases"/>
    <property type="match status" value="1"/>
</dbReference>
<dbReference type="InterPro" id="IPR038729">
    <property type="entry name" value="Rad50/SbcC_AAA"/>
</dbReference>
<evidence type="ECO:0000313" key="4">
    <source>
        <dbReference type="EMBL" id="MSU00798.1"/>
    </source>
</evidence>
<dbReference type="Gene3D" id="3.40.50.300">
    <property type="entry name" value="P-loop containing nucleotide triphosphate hydrolases"/>
    <property type="match status" value="2"/>
</dbReference>
<keyword evidence="2" id="KW-1133">Transmembrane helix</keyword>
<protein>
    <submittedName>
        <fullName evidence="4">AAA family ATPase</fullName>
    </submittedName>
</protein>
<organism evidence="4 5">
    <name type="scientific">Tissierella pigra</name>
    <dbReference type="NCBI Taxonomy" id="2607614"/>
    <lineage>
        <taxon>Bacteria</taxon>
        <taxon>Bacillati</taxon>
        <taxon>Bacillota</taxon>
        <taxon>Tissierellia</taxon>
        <taxon>Tissierellales</taxon>
        <taxon>Tissierellaceae</taxon>
        <taxon>Tissierella</taxon>
    </lineage>
</organism>
<keyword evidence="1" id="KW-0175">Coiled coil</keyword>
<feature type="domain" description="Rad50/SbcC-type AAA" evidence="3">
    <location>
        <begin position="6"/>
        <end position="282"/>
    </location>
</feature>
<gene>
    <name evidence="4" type="ORF">FYJ83_04865</name>
</gene>
<dbReference type="PANTHER" id="PTHR41259">
    <property type="entry name" value="DOUBLE-STRAND BREAK REPAIR RAD50 ATPASE, PUTATIVE-RELATED"/>
    <property type="match status" value="1"/>
</dbReference>
<keyword evidence="2" id="KW-0472">Membrane</keyword>
<dbReference type="Pfam" id="PF13476">
    <property type="entry name" value="AAA_23"/>
    <property type="match status" value="1"/>
</dbReference>
<reference evidence="4 5" key="1">
    <citation type="submission" date="2019-09" db="EMBL/GenBank/DDBJ databases">
        <title>In-depth cultivation of the pig gut microbiome towards novel bacterial diversity and tailored functional studies.</title>
        <authorList>
            <person name="Wylensek D."/>
            <person name="Hitch T.C.A."/>
            <person name="Clavel T."/>
        </authorList>
    </citation>
    <scope>NUCLEOTIDE SEQUENCE [LARGE SCALE GENOMIC DNA]</scope>
    <source>
        <strain evidence="4 5">WCA3-693-APC-4?</strain>
    </source>
</reference>
<comment type="caution">
    <text evidence="4">The sequence shown here is derived from an EMBL/GenBank/DDBJ whole genome shotgun (WGS) entry which is preliminary data.</text>
</comment>
<accession>A0A6N7XX18</accession>
<evidence type="ECO:0000259" key="3">
    <source>
        <dbReference type="Pfam" id="PF13476"/>
    </source>
</evidence>
<keyword evidence="2" id="KW-0812">Transmembrane</keyword>
<dbReference type="AlphaFoldDB" id="A0A6N7XX18"/>
<proteinExistence type="predicted"/>
<dbReference type="PANTHER" id="PTHR41259:SF1">
    <property type="entry name" value="DOUBLE-STRAND BREAK REPAIR RAD50 ATPASE, PUTATIVE-RELATED"/>
    <property type="match status" value="1"/>
</dbReference>
<dbReference type="Proteomes" id="UP000469523">
    <property type="component" value="Unassembled WGS sequence"/>
</dbReference>
<evidence type="ECO:0000313" key="5">
    <source>
        <dbReference type="Proteomes" id="UP000469523"/>
    </source>
</evidence>
<dbReference type="EMBL" id="VUNQ01000007">
    <property type="protein sequence ID" value="MSU00798.1"/>
    <property type="molecule type" value="Genomic_DNA"/>
</dbReference>